<reference evidence="1" key="1">
    <citation type="submission" date="2020-03" db="EMBL/GenBank/DDBJ databases">
        <authorList>
            <person name="Weist P."/>
        </authorList>
    </citation>
    <scope>NUCLEOTIDE SEQUENCE</scope>
</reference>
<keyword evidence="2" id="KW-1185">Reference proteome</keyword>
<dbReference type="Proteomes" id="UP001153269">
    <property type="component" value="Unassembled WGS sequence"/>
</dbReference>
<accession>A0A9N7VRG9</accession>
<comment type="caution">
    <text evidence="1">The sequence shown here is derived from an EMBL/GenBank/DDBJ whole genome shotgun (WGS) entry which is preliminary data.</text>
</comment>
<proteinExistence type="predicted"/>
<organism evidence="1 2">
    <name type="scientific">Pleuronectes platessa</name>
    <name type="common">European plaice</name>
    <dbReference type="NCBI Taxonomy" id="8262"/>
    <lineage>
        <taxon>Eukaryota</taxon>
        <taxon>Metazoa</taxon>
        <taxon>Chordata</taxon>
        <taxon>Craniata</taxon>
        <taxon>Vertebrata</taxon>
        <taxon>Euteleostomi</taxon>
        <taxon>Actinopterygii</taxon>
        <taxon>Neopterygii</taxon>
        <taxon>Teleostei</taxon>
        <taxon>Neoteleostei</taxon>
        <taxon>Acanthomorphata</taxon>
        <taxon>Carangaria</taxon>
        <taxon>Pleuronectiformes</taxon>
        <taxon>Pleuronectoidei</taxon>
        <taxon>Pleuronectidae</taxon>
        <taxon>Pleuronectes</taxon>
    </lineage>
</organism>
<name>A0A9N7VRG9_PLEPL</name>
<protein>
    <submittedName>
        <fullName evidence="1">Uncharacterized protein</fullName>
    </submittedName>
</protein>
<dbReference type="AlphaFoldDB" id="A0A9N7VRG9"/>
<dbReference type="EMBL" id="CADEAL010004153">
    <property type="protein sequence ID" value="CAB1453025.1"/>
    <property type="molecule type" value="Genomic_DNA"/>
</dbReference>
<evidence type="ECO:0000313" key="2">
    <source>
        <dbReference type="Proteomes" id="UP001153269"/>
    </source>
</evidence>
<gene>
    <name evidence="1" type="ORF">PLEPLA_LOCUS40775</name>
</gene>
<evidence type="ECO:0000313" key="1">
    <source>
        <dbReference type="EMBL" id="CAB1453025.1"/>
    </source>
</evidence>
<sequence>MSNIHFWCLRSDLILLPRTESNERRVGAPGGAKAFDILRRRHGFQIVLKCRLQSERKNESAAQRTAQGPRRENNPGCGAMEDNVSLISFLCVTSGLIIARHSPFATFCVYEEAELQAVRICSSLVLKPTSCKSCVAERHSHAANDFLNSPAARMTCNANKEIQISRGAAVL</sequence>